<feature type="domain" description="PepSY" evidence="3">
    <location>
        <begin position="145"/>
        <end position="202"/>
    </location>
</feature>
<keyword evidence="5" id="KW-1185">Reference proteome</keyword>
<dbReference type="Proteomes" id="UP000637643">
    <property type="component" value="Unassembled WGS sequence"/>
</dbReference>
<feature type="transmembrane region" description="Helical" evidence="2">
    <location>
        <begin position="6"/>
        <end position="25"/>
    </location>
</feature>
<reference evidence="4" key="1">
    <citation type="journal article" date="2014" name="Int. J. Syst. Evol. Microbiol.">
        <title>Complete genome sequence of Corynebacterium casei LMG S-19264T (=DSM 44701T), isolated from a smear-ripened cheese.</title>
        <authorList>
            <consortium name="US DOE Joint Genome Institute (JGI-PGF)"/>
            <person name="Walter F."/>
            <person name="Albersmeier A."/>
            <person name="Kalinowski J."/>
            <person name="Ruckert C."/>
        </authorList>
    </citation>
    <scope>NUCLEOTIDE SEQUENCE</scope>
    <source>
        <strain evidence="4">CGMCC 1.16134</strain>
    </source>
</reference>
<proteinExistence type="predicted"/>
<evidence type="ECO:0000313" key="5">
    <source>
        <dbReference type="Proteomes" id="UP000637643"/>
    </source>
</evidence>
<gene>
    <name evidence="4" type="ORF">GCM10010912_04620</name>
</gene>
<evidence type="ECO:0000259" key="3">
    <source>
        <dbReference type="Pfam" id="PF03413"/>
    </source>
</evidence>
<name>A0A917FB78_9BACL</name>
<protein>
    <recommendedName>
        <fullName evidence="3">PepSY domain-containing protein</fullName>
    </recommendedName>
</protein>
<reference evidence="4" key="2">
    <citation type="submission" date="2020-09" db="EMBL/GenBank/DDBJ databases">
        <authorList>
            <person name="Sun Q."/>
            <person name="Zhou Y."/>
        </authorList>
    </citation>
    <scope>NUCLEOTIDE SEQUENCE</scope>
    <source>
        <strain evidence="4">CGMCC 1.16134</strain>
    </source>
</reference>
<dbReference type="InterPro" id="IPR025711">
    <property type="entry name" value="PepSY"/>
</dbReference>
<comment type="caution">
    <text evidence="4">The sequence shown here is derived from an EMBL/GenBank/DDBJ whole genome shotgun (WGS) entry which is preliminary data.</text>
</comment>
<dbReference type="Pfam" id="PF03413">
    <property type="entry name" value="PepSY"/>
    <property type="match status" value="2"/>
</dbReference>
<keyword evidence="2" id="KW-1133">Transmembrane helix</keyword>
<dbReference type="RefSeq" id="WP_189021996.1">
    <property type="nucleotide sequence ID" value="NZ_BMKR01000002.1"/>
</dbReference>
<feature type="compositionally biased region" description="Low complexity" evidence="1">
    <location>
        <begin position="117"/>
        <end position="140"/>
    </location>
</feature>
<keyword evidence="2" id="KW-0812">Transmembrane</keyword>
<keyword evidence="2" id="KW-0472">Membrane</keyword>
<sequence length="213" mass="22618">MTKKSTSILIFFIVLIVLFCAAFLLKQVNNPTKQLSEQEARQAVLDEYPGTVLSMDLQDGIYLTRLETSQGLYELKLAAATGEIASIVQLESRATAEPSPVPTPAGTEPPAVPATPSPSASPATPPAASARPPAASTAPTAKQWITEKQAVYIALQEVTGELDDVDFGNGPAGSYYLIEVNHSDGREAVVQVNAVSGVVMSITWEKKDDDDNS</sequence>
<organism evidence="4 5">
    <name type="scientific">Paenibacillus albidus</name>
    <dbReference type="NCBI Taxonomy" id="2041023"/>
    <lineage>
        <taxon>Bacteria</taxon>
        <taxon>Bacillati</taxon>
        <taxon>Bacillota</taxon>
        <taxon>Bacilli</taxon>
        <taxon>Bacillales</taxon>
        <taxon>Paenibacillaceae</taxon>
        <taxon>Paenibacillus</taxon>
    </lineage>
</organism>
<evidence type="ECO:0000256" key="1">
    <source>
        <dbReference type="SAM" id="MobiDB-lite"/>
    </source>
</evidence>
<feature type="region of interest" description="Disordered" evidence="1">
    <location>
        <begin position="95"/>
        <end position="140"/>
    </location>
</feature>
<evidence type="ECO:0000256" key="2">
    <source>
        <dbReference type="SAM" id="Phobius"/>
    </source>
</evidence>
<feature type="domain" description="PepSY" evidence="3">
    <location>
        <begin position="35"/>
        <end position="85"/>
    </location>
</feature>
<evidence type="ECO:0000313" key="4">
    <source>
        <dbReference type="EMBL" id="GGF62550.1"/>
    </source>
</evidence>
<dbReference type="Gene3D" id="3.10.450.40">
    <property type="match status" value="2"/>
</dbReference>
<dbReference type="AlphaFoldDB" id="A0A917FB78"/>
<dbReference type="EMBL" id="BMKR01000002">
    <property type="protein sequence ID" value="GGF62550.1"/>
    <property type="molecule type" value="Genomic_DNA"/>
</dbReference>
<accession>A0A917FB78</accession>